<dbReference type="Pfam" id="PF04773">
    <property type="entry name" value="FecR"/>
    <property type="match status" value="1"/>
</dbReference>
<feature type="domain" description="Protein FecR C-terminal" evidence="3">
    <location>
        <begin position="309"/>
        <end position="377"/>
    </location>
</feature>
<dbReference type="RefSeq" id="WP_157298181.1">
    <property type="nucleotide sequence ID" value="NZ_BAAAZB010000005.1"/>
</dbReference>
<keyword evidence="1" id="KW-1133">Transmembrane helix</keyword>
<dbReference type="PIRSF" id="PIRSF018266">
    <property type="entry name" value="FecR"/>
    <property type="match status" value="1"/>
</dbReference>
<sequence length="379" mass="42134">MDKLNIQDLLQKYRDGSINSEELALLETWYLQWQPEDLDVSYEELLAVKEEVWQAVAPLPANTTRIRLWPGIAAAASLLLLLSASTYYLLRTPTRKPETAIVNSPASDIKPGSNKALLTLSNGKQIALTDVQNGTIANQGSVVISKKTNGQLVYGTSNTGSTADEILYNTITTGRGGQYQIVLSDGTQVWMNAESSITYPVRFLHEERKVVASGEVYFEIAHNENQPFKVMSANQEITVLGTRFNVNAYADETAISTTLLTGSIKIRNLISGKSSLLIPGQQSTIIKDKDQISIKKVNAEAAISWKNGYFLFDGQDIKSIMKTMSRWYDVDVEYNYHNTSERFGGTFSRSSNLSEILHNLEQVGHIHFNIQAKKITVTD</sequence>
<dbReference type="EMBL" id="WRXO01000001">
    <property type="protein sequence ID" value="MVT39512.1"/>
    <property type="molecule type" value="Genomic_DNA"/>
</dbReference>
<dbReference type="Gene3D" id="3.55.50.30">
    <property type="match status" value="1"/>
</dbReference>
<dbReference type="GO" id="GO:0016989">
    <property type="term" value="F:sigma factor antagonist activity"/>
    <property type="evidence" value="ECO:0007669"/>
    <property type="project" value="TreeGrafter"/>
</dbReference>
<dbReference type="OrthoDB" id="629393at2"/>
<organism evidence="4 5">
    <name type="scientific">Chitinophaga oryziterrae</name>
    <dbReference type="NCBI Taxonomy" id="1031224"/>
    <lineage>
        <taxon>Bacteria</taxon>
        <taxon>Pseudomonadati</taxon>
        <taxon>Bacteroidota</taxon>
        <taxon>Chitinophagia</taxon>
        <taxon>Chitinophagales</taxon>
        <taxon>Chitinophagaceae</taxon>
        <taxon>Chitinophaga</taxon>
    </lineage>
</organism>
<keyword evidence="5" id="KW-1185">Reference proteome</keyword>
<gene>
    <name evidence="4" type="ORF">GO495_02840</name>
</gene>
<dbReference type="InterPro" id="IPR006860">
    <property type="entry name" value="FecR"/>
</dbReference>
<dbReference type="Gene3D" id="2.60.120.1440">
    <property type="match status" value="1"/>
</dbReference>
<name>A0A6N8J5S0_9BACT</name>
<keyword evidence="1" id="KW-0472">Membrane</keyword>
<dbReference type="Pfam" id="PF16344">
    <property type="entry name" value="FecR_C"/>
    <property type="match status" value="1"/>
</dbReference>
<comment type="caution">
    <text evidence="4">The sequence shown here is derived from an EMBL/GenBank/DDBJ whole genome shotgun (WGS) entry which is preliminary data.</text>
</comment>
<evidence type="ECO:0000313" key="4">
    <source>
        <dbReference type="EMBL" id="MVT39512.1"/>
    </source>
</evidence>
<dbReference type="Proteomes" id="UP000468388">
    <property type="component" value="Unassembled WGS sequence"/>
</dbReference>
<evidence type="ECO:0000259" key="2">
    <source>
        <dbReference type="Pfam" id="PF04773"/>
    </source>
</evidence>
<dbReference type="PANTHER" id="PTHR30273:SF2">
    <property type="entry name" value="PROTEIN FECR"/>
    <property type="match status" value="1"/>
</dbReference>
<accession>A0A6N8J5S0</accession>
<dbReference type="AlphaFoldDB" id="A0A6N8J5S0"/>
<keyword evidence="1" id="KW-0812">Transmembrane</keyword>
<dbReference type="PANTHER" id="PTHR30273">
    <property type="entry name" value="PERIPLASMIC SIGNAL SENSOR AND SIGMA FACTOR ACTIVATOR FECR-RELATED"/>
    <property type="match status" value="1"/>
</dbReference>
<evidence type="ECO:0000256" key="1">
    <source>
        <dbReference type="SAM" id="Phobius"/>
    </source>
</evidence>
<evidence type="ECO:0000313" key="5">
    <source>
        <dbReference type="Proteomes" id="UP000468388"/>
    </source>
</evidence>
<dbReference type="InterPro" id="IPR032508">
    <property type="entry name" value="FecR_C"/>
</dbReference>
<reference evidence="4 5" key="1">
    <citation type="submission" date="2019-12" db="EMBL/GenBank/DDBJ databases">
        <title>The draft genomic sequence of strain Chitinophaga oryziterrae JCM 16595.</title>
        <authorList>
            <person name="Zhang X."/>
        </authorList>
    </citation>
    <scope>NUCLEOTIDE SEQUENCE [LARGE SCALE GENOMIC DNA]</scope>
    <source>
        <strain evidence="4 5">JCM 16595</strain>
    </source>
</reference>
<protein>
    <submittedName>
        <fullName evidence="4">DUF4974 domain-containing protein</fullName>
    </submittedName>
</protein>
<proteinExistence type="predicted"/>
<feature type="transmembrane region" description="Helical" evidence="1">
    <location>
        <begin position="68"/>
        <end position="90"/>
    </location>
</feature>
<evidence type="ECO:0000259" key="3">
    <source>
        <dbReference type="Pfam" id="PF16344"/>
    </source>
</evidence>
<dbReference type="InterPro" id="IPR012373">
    <property type="entry name" value="Ferrdict_sens_TM"/>
</dbReference>
<feature type="domain" description="FecR protein" evidence="2">
    <location>
        <begin position="170"/>
        <end position="264"/>
    </location>
</feature>